<keyword evidence="2" id="KW-1185">Reference proteome</keyword>
<reference evidence="1 2" key="1">
    <citation type="submission" date="2019-08" db="EMBL/GenBank/DDBJ databases">
        <title>Calorimonas adulescens gen. nov., sp. nov., an anaerobic thermophilic bacterium from Sakhalin hot spring.</title>
        <authorList>
            <person name="Khomyakova M.A."/>
            <person name="Merkel A.Y."/>
            <person name="Novikov A."/>
            <person name="Bonch-Osmolovskaya E.A."/>
            <person name="Slobodkin A.I."/>
        </authorList>
    </citation>
    <scope>NUCLEOTIDE SEQUENCE [LARGE SCALE GENOMIC DNA]</scope>
    <source>
        <strain evidence="1 2">A05MB</strain>
    </source>
</reference>
<name>A0A5D8QFL5_9THEO</name>
<gene>
    <name evidence="1" type="ORF">FWJ32_00980</name>
</gene>
<accession>A0A5D8QFL5</accession>
<organism evidence="1 2">
    <name type="scientific">Calorimonas adulescens</name>
    <dbReference type="NCBI Taxonomy" id="2606906"/>
    <lineage>
        <taxon>Bacteria</taxon>
        <taxon>Bacillati</taxon>
        <taxon>Bacillota</taxon>
        <taxon>Clostridia</taxon>
        <taxon>Thermoanaerobacterales</taxon>
        <taxon>Thermoanaerobacteraceae</taxon>
        <taxon>Calorimonas</taxon>
    </lineage>
</organism>
<comment type="caution">
    <text evidence="1">The sequence shown here is derived from an EMBL/GenBank/DDBJ whole genome shotgun (WGS) entry which is preliminary data.</text>
</comment>
<dbReference type="Proteomes" id="UP000322976">
    <property type="component" value="Unassembled WGS sequence"/>
</dbReference>
<dbReference type="RefSeq" id="WP_149544108.1">
    <property type="nucleotide sequence ID" value="NZ_VTPS01000001.1"/>
</dbReference>
<proteinExistence type="predicted"/>
<dbReference type="AlphaFoldDB" id="A0A5D8QFL5"/>
<sequence length="75" mass="8668">MEYKGAVYETELFIKPNKVADSAPKERKSTAYTPPDTHYYKYGQSLFKQVTFEGCDQDILEMLCEISLGKYKKMA</sequence>
<protein>
    <submittedName>
        <fullName evidence="1">Uncharacterized protein</fullName>
    </submittedName>
</protein>
<dbReference type="EMBL" id="VTPS01000001">
    <property type="protein sequence ID" value="TZE83490.1"/>
    <property type="molecule type" value="Genomic_DNA"/>
</dbReference>
<evidence type="ECO:0000313" key="1">
    <source>
        <dbReference type="EMBL" id="TZE83490.1"/>
    </source>
</evidence>
<evidence type="ECO:0000313" key="2">
    <source>
        <dbReference type="Proteomes" id="UP000322976"/>
    </source>
</evidence>